<name>A0ABW0ZIB4_9ACTN</name>
<gene>
    <name evidence="2" type="ORF">ACFPQB_07825</name>
</gene>
<reference evidence="3" key="1">
    <citation type="journal article" date="2019" name="Int. J. Syst. Evol. Microbiol.">
        <title>The Global Catalogue of Microorganisms (GCM) 10K type strain sequencing project: providing services to taxonomists for standard genome sequencing and annotation.</title>
        <authorList>
            <consortium name="The Broad Institute Genomics Platform"/>
            <consortium name="The Broad Institute Genome Sequencing Center for Infectious Disease"/>
            <person name="Wu L."/>
            <person name="Ma J."/>
        </authorList>
    </citation>
    <scope>NUCLEOTIDE SEQUENCE [LARGE SCALE GENOMIC DNA]</scope>
    <source>
        <strain evidence="3">YIM 94188</strain>
    </source>
</reference>
<accession>A0ABW0ZIB4</accession>
<feature type="signal peptide" evidence="1">
    <location>
        <begin position="1"/>
        <end position="24"/>
    </location>
</feature>
<proteinExistence type="predicted"/>
<dbReference type="EMBL" id="JBHSNS010000002">
    <property type="protein sequence ID" value="MFC5728823.1"/>
    <property type="molecule type" value="Genomic_DNA"/>
</dbReference>
<dbReference type="Proteomes" id="UP001596072">
    <property type="component" value="Unassembled WGS sequence"/>
</dbReference>
<organism evidence="2 3">
    <name type="scientific">Nocardioides vastitatis</name>
    <dbReference type="NCBI Taxonomy" id="2568655"/>
    <lineage>
        <taxon>Bacteria</taxon>
        <taxon>Bacillati</taxon>
        <taxon>Actinomycetota</taxon>
        <taxon>Actinomycetes</taxon>
        <taxon>Propionibacteriales</taxon>
        <taxon>Nocardioidaceae</taxon>
        <taxon>Nocardioides</taxon>
    </lineage>
</organism>
<keyword evidence="1" id="KW-0732">Signal</keyword>
<evidence type="ECO:0000256" key="1">
    <source>
        <dbReference type="SAM" id="SignalP"/>
    </source>
</evidence>
<protein>
    <submittedName>
        <fullName evidence="2">Uncharacterized protein</fullName>
    </submittedName>
</protein>
<dbReference type="RefSeq" id="WP_136435242.1">
    <property type="nucleotide sequence ID" value="NZ_JBHSNS010000002.1"/>
</dbReference>
<evidence type="ECO:0000313" key="3">
    <source>
        <dbReference type="Proteomes" id="UP001596072"/>
    </source>
</evidence>
<feature type="chain" id="PRO_5046085824" evidence="1">
    <location>
        <begin position="25"/>
        <end position="112"/>
    </location>
</feature>
<comment type="caution">
    <text evidence="2">The sequence shown here is derived from an EMBL/GenBank/DDBJ whole genome shotgun (WGS) entry which is preliminary data.</text>
</comment>
<keyword evidence="3" id="KW-1185">Reference proteome</keyword>
<evidence type="ECO:0000313" key="2">
    <source>
        <dbReference type="EMBL" id="MFC5728823.1"/>
    </source>
</evidence>
<sequence length="112" mass="11486">MKHRKLLVTAAAVALVGVSSPAIAAELSNAQGQSCGDAVGAWHFVNNQTGGAAPGTLTASFSDGTVWTVGPSKITNSTQHFRVESAGTLIDASTNLPGRLVLSDFTCEDTKK</sequence>